<feature type="region of interest" description="Disordered" evidence="3">
    <location>
        <begin position="414"/>
        <end position="435"/>
    </location>
</feature>
<accession>A0ABN6HE57</accession>
<keyword evidence="6" id="KW-1185">Reference proteome</keyword>
<dbReference type="PANTHER" id="PTHR35369:SF2">
    <property type="entry name" value="BLR3025 PROTEIN"/>
    <property type="match status" value="1"/>
</dbReference>
<proteinExistence type="inferred from homology"/>
<dbReference type="InterPro" id="IPR043502">
    <property type="entry name" value="DNA/RNA_pol_sf"/>
</dbReference>
<dbReference type="InterPro" id="IPR001126">
    <property type="entry name" value="UmuC"/>
</dbReference>
<evidence type="ECO:0000256" key="2">
    <source>
        <dbReference type="ARBA" id="ARBA00022763"/>
    </source>
</evidence>
<dbReference type="Gene3D" id="3.40.1170.60">
    <property type="match status" value="1"/>
</dbReference>
<evidence type="ECO:0000256" key="1">
    <source>
        <dbReference type="ARBA" id="ARBA00010945"/>
    </source>
</evidence>
<feature type="domain" description="UmuC" evidence="4">
    <location>
        <begin position="13"/>
        <end position="123"/>
    </location>
</feature>
<dbReference type="CDD" id="cd03468">
    <property type="entry name" value="PolY_like"/>
    <property type="match status" value="1"/>
</dbReference>
<evidence type="ECO:0000256" key="3">
    <source>
        <dbReference type="SAM" id="MobiDB-lite"/>
    </source>
</evidence>
<keyword evidence="5" id="KW-0808">Transferase</keyword>
<dbReference type="InterPro" id="IPR050356">
    <property type="entry name" value="SulA_CellDiv_inhibitor"/>
</dbReference>
<comment type="similarity">
    <text evidence="1">Belongs to the DNA polymerase type-Y family.</text>
</comment>
<name>A0ABN6HE57_9BACT</name>
<protein>
    <submittedName>
        <fullName evidence="5">DNA repair nucleotidyl transferase/DNA polymerase</fullName>
    </submittedName>
</protein>
<keyword evidence="2" id="KW-0227">DNA damage</keyword>
<dbReference type="RefSeq" id="WP_338686733.1">
    <property type="nucleotide sequence ID" value="NZ_AP024702.1"/>
</dbReference>
<dbReference type="SUPFAM" id="SSF56672">
    <property type="entry name" value="DNA/RNA polymerases"/>
    <property type="match status" value="1"/>
</dbReference>
<dbReference type="PROSITE" id="PS50173">
    <property type="entry name" value="UMUC"/>
    <property type="match status" value="1"/>
</dbReference>
<dbReference type="Gene3D" id="3.30.70.270">
    <property type="match status" value="1"/>
</dbReference>
<evidence type="ECO:0000259" key="4">
    <source>
        <dbReference type="PROSITE" id="PS50173"/>
    </source>
</evidence>
<dbReference type="InterPro" id="IPR043128">
    <property type="entry name" value="Rev_trsase/Diguanyl_cyclase"/>
</dbReference>
<dbReference type="PANTHER" id="PTHR35369">
    <property type="entry name" value="BLR3025 PROTEIN-RELATED"/>
    <property type="match status" value="1"/>
</dbReference>
<dbReference type="GO" id="GO:0016740">
    <property type="term" value="F:transferase activity"/>
    <property type="evidence" value="ECO:0007669"/>
    <property type="project" value="UniProtKB-KW"/>
</dbReference>
<organism evidence="5 6">
    <name type="scientific">Haloferula helveola</name>
    <dbReference type="NCBI Taxonomy" id="490095"/>
    <lineage>
        <taxon>Bacteria</taxon>
        <taxon>Pseudomonadati</taxon>
        <taxon>Verrucomicrobiota</taxon>
        <taxon>Verrucomicrobiia</taxon>
        <taxon>Verrucomicrobiales</taxon>
        <taxon>Verrucomicrobiaceae</taxon>
        <taxon>Haloferula</taxon>
    </lineage>
</organism>
<reference evidence="5 6" key="1">
    <citation type="submission" date="2021-06" db="EMBL/GenBank/DDBJ databases">
        <title>Complete genome of Haloferula helveola possessing various polysaccharide degrading enzymes.</title>
        <authorList>
            <person name="Takami H."/>
            <person name="Huang C."/>
            <person name="Hamasaki K."/>
        </authorList>
    </citation>
    <scope>NUCLEOTIDE SEQUENCE [LARGE SCALE GENOMIC DNA]</scope>
    <source>
        <strain evidence="5 6">CN-1</strain>
    </source>
</reference>
<evidence type="ECO:0000313" key="6">
    <source>
        <dbReference type="Proteomes" id="UP001374893"/>
    </source>
</evidence>
<dbReference type="EMBL" id="AP024702">
    <property type="protein sequence ID" value="BCX49913.1"/>
    <property type="molecule type" value="Genomic_DNA"/>
</dbReference>
<gene>
    <name evidence="5" type="ORF">HAHE_38210</name>
</gene>
<evidence type="ECO:0000313" key="5">
    <source>
        <dbReference type="EMBL" id="BCX49913.1"/>
    </source>
</evidence>
<dbReference type="Proteomes" id="UP001374893">
    <property type="component" value="Chromosome"/>
</dbReference>
<dbReference type="Pfam" id="PF00817">
    <property type="entry name" value="IMS"/>
    <property type="match status" value="1"/>
</dbReference>
<sequence length="532" mass="60009">MFLAFHLPALPLEALLRHHPEKRQHPCAVLAAHGSDRDKSTVDFLNRPAAAAGVHPGFSLVRTLARCPRIHFFDRDPDLEARALHDLLTLAESITPDFELTAPDTFLLDLSGAPDARDLENLKPRIPAFGLPIHLATAATPDLAHLFSLHPASSHVLVFRGPESRWKPPAASPETGLHPLQLLPLSLIQNLPRSEPGAARLELLHQWGLQSLADLARLPRQALAERLGPETGHLHDLLHGKTHRLLHLFRPAESISTHFHFEHPVDRCEPLLFIIRRALHTLCSRLLSRHHAASEIDLQLETQPPHRHRIRLPEPSASVEILIRPLATHLDHLQLPSPAEGLTLTLTPCAPHAGQHELFDRGIRHPHRLADTLTRLAALLGDRHVGFPVPAFTHKPDTFHLQPAHERLFGNIEHRTSNDQRRSIPRQSDSGSSTFAVERSTFDVPLVRFRPPIPIAVAWEKNGRHPHPLALLTGPHRGRIAKHHGPFPLSGDWWQPERHWQHLEWDIELESRHLLRLIHTPPDQWHLHGSYP</sequence>
<feature type="compositionally biased region" description="Polar residues" evidence="3">
    <location>
        <begin position="425"/>
        <end position="435"/>
    </location>
</feature>